<reference evidence="1 2" key="1">
    <citation type="submission" date="2018-08" db="EMBL/GenBank/DDBJ databases">
        <title>Erythrobacter zhengii sp.nov., a bacterium isolated from deep-sea sediment.</title>
        <authorList>
            <person name="Fang C."/>
            <person name="Wu Y.-H."/>
            <person name="Sun C."/>
            <person name="Wang H."/>
            <person name="Cheng H."/>
            <person name="Meng F.-X."/>
            <person name="Wang C.-S."/>
            <person name="Xu X.-W."/>
        </authorList>
    </citation>
    <scope>NUCLEOTIDE SEQUENCE [LARGE SCALE GENOMIC DNA]</scope>
    <source>
        <strain evidence="1 2">V18</strain>
    </source>
</reference>
<protein>
    <submittedName>
        <fullName evidence="1">DUF3223 domain-containing protein</fullName>
    </submittedName>
</protein>
<comment type="caution">
    <text evidence="1">The sequence shown here is derived from an EMBL/GenBank/DDBJ whole genome shotgun (WGS) entry which is preliminary data.</text>
</comment>
<dbReference type="RefSeq" id="WP_119587152.1">
    <property type="nucleotide sequence ID" value="NZ_CAWODQ010000024.1"/>
</dbReference>
<dbReference type="Pfam" id="PF11523">
    <property type="entry name" value="DUF3223"/>
    <property type="match status" value="1"/>
</dbReference>
<dbReference type="AlphaFoldDB" id="A0A418NS23"/>
<gene>
    <name evidence="1" type="ORF">D2V07_11715</name>
</gene>
<proteinExistence type="predicted"/>
<keyword evidence="2" id="KW-1185">Reference proteome</keyword>
<evidence type="ECO:0000313" key="1">
    <source>
        <dbReference type="EMBL" id="RIV85959.1"/>
    </source>
</evidence>
<dbReference type="OrthoDB" id="892817at2"/>
<dbReference type="EMBL" id="QXFL01000004">
    <property type="protein sequence ID" value="RIV85959.1"/>
    <property type="molecule type" value="Genomic_DNA"/>
</dbReference>
<dbReference type="Gene3D" id="3.10.450.40">
    <property type="match status" value="1"/>
</dbReference>
<dbReference type="PANTHER" id="PTHR33415:SF12">
    <property type="entry name" value="PROTEIN EMBRYO DEFECTIVE 514"/>
    <property type="match status" value="1"/>
</dbReference>
<evidence type="ECO:0000313" key="2">
    <source>
        <dbReference type="Proteomes" id="UP000286576"/>
    </source>
</evidence>
<dbReference type="InterPro" id="IPR044673">
    <property type="entry name" value="DCL-like"/>
</dbReference>
<dbReference type="PANTHER" id="PTHR33415">
    <property type="entry name" value="PROTEIN EMBRYO DEFECTIVE 514"/>
    <property type="match status" value="1"/>
</dbReference>
<organism evidence="1 2">
    <name type="scientific">Aurantiacibacter zhengii</name>
    <dbReference type="NCBI Taxonomy" id="2307003"/>
    <lineage>
        <taxon>Bacteria</taxon>
        <taxon>Pseudomonadati</taxon>
        <taxon>Pseudomonadota</taxon>
        <taxon>Alphaproteobacteria</taxon>
        <taxon>Sphingomonadales</taxon>
        <taxon>Erythrobacteraceae</taxon>
        <taxon>Aurantiacibacter</taxon>
    </lineage>
</organism>
<sequence length="95" mass="10885">MPAKPLTIGKHHFARKGDAQNFFREMLYRYDLADKVSQEDETVLRLLLDRHPEASEKIGAGVDSFSIRSADFGTRCFWINRVDGSTEKFSFKACL</sequence>
<name>A0A418NS23_9SPHN</name>
<accession>A0A418NS23</accession>
<dbReference type="Proteomes" id="UP000286576">
    <property type="component" value="Unassembled WGS sequence"/>
</dbReference>